<dbReference type="Proteomes" id="UP000565521">
    <property type="component" value="Unassembled WGS sequence"/>
</dbReference>
<dbReference type="AlphaFoldDB" id="A0A7Y7PT52"/>
<organism evidence="1 2">
    <name type="scientific">Hymenobacter lapidiphilus</name>
    <dbReference type="NCBI Taxonomy" id="2608003"/>
    <lineage>
        <taxon>Bacteria</taxon>
        <taxon>Pseudomonadati</taxon>
        <taxon>Bacteroidota</taxon>
        <taxon>Cytophagia</taxon>
        <taxon>Cytophagales</taxon>
        <taxon>Hymenobacteraceae</taxon>
        <taxon>Hymenobacter</taxon>
    </lineage>
</organism>
<comment type="caution">
    <text evidence="1">The sequence shown here is derived from an EMBL/GenBank/DDBJ whole genome shotgun (WGS) entry which is preliminary data.</text>
</comment>
<proteinExistence type="predicted"/>
<evidence type="ECO:0000313" key="2">
    <source>
        <dbReference type="Proteomes" id="UP000565521"/>
    </source>
</evidence>
<evidence type="ECO:0000313" key="1">
    <source>
        <dbReference type="EMBL" id="NVO33212.1"/>
    </source>
</evidence>
<gene>
    <name evidence="1" type="ORF">HW554_18555</name>
</gene>
<name>A0A7Y7PT52_9BACT</name>
<reference evidence="1 2" key="1">
    <citation type="submission" date="2020-05" db="EMBL/GenBank/DDBJ databases">
        <title>Hymenobacter terrestris sp. nov. and Hymenobacter lapidiphilus sp. nov., isolated from regoliths in Antarctica.</title>
        <authorList>
            <person name="Sedlacek I."/>
            <person name="Pantucek R."/>
            <person name="Zeman M."/>
            <person name="Holochova P."/>
            <person name="Kralova S."/>
            <person name="Stankova E."/>
            <person name="Sedo O."/>
            <person name="Micenkova L."/>
            <person name="Svec P."/>
            <person name="Gupta V."/>
            <person name="Sood U."/>
            <person name="Korpole U.S."/>
            <person name="Lal R."/>
        </authorList>
    </citation>
    <scope>NUCLEOTIDE SEQUENCE [LARGE SCALE GENOMIC DNA]</scope>
    <source>
        <strain evidence="1 2">P5342</strain>
    </source>
</reference>
<accession>A0A7Y7PT52</accession>
<dbReference type="EMBL" id="JABKAU010000054">
    <property type="protein sequence ID" value="NVO33212.1"/>
    <property type="molecule type" value="Genomic_DNA"/>
</dbReference>
<sequence>MNDLLHYTRIAREGGDELTNRQGEIVRIACARRWADLRAIEAVGVPEAVFGEPIGQPLTWLLFKGGSAVYCTDDGPSLQRQWAAYLSAASLTNIKLLAQ</sequence>
<dbReference type="RefSeq" id="WP_176910044.1">
    <property type="nucleotide sequence ID" value="NZ_JABKAU010000054.1"/>
</dbReference>
<protein>
    <submittedName>
        <fullName evidence="1">Uncharacterized protein</fullName>
    </submittedName>
</protein>
<keyword evidence="2" id="KW-1185">Reference proteome</keyword>